<dbReference type="AlphaFoldDB" id="A0A6Y2X0F8"/>
<evidence type="ECO:0000256" key="1">
    <source>
        <dbReference type="SAM" id="SignalP"/>
    </source>
</evidence>
<feature type="signal peptide" evidence="1">
    <location>
        <begin position="1"/>
        <end position="45"/>
    </location>
</feature>
<gene>
    <name evidence="2" type="ORF">GBZ41_20855</name>
</gene>
<dbReference type="EMBL" id="DAAGVM010000154">
    <property type="protein sequence ID" value="HAB4726128.1"/>
    <property type="molecule type" value="Genomic_DNA"/>
</dbReference>
<feature type="chain" id="PRO_5028271356" description="Fimbrial protein" evidence="1">
    <location>
        <begin position="46"/>
        <end position="398"/>
    </location>
</feature>
<name>A0A6Y2X0F8_SALDZ</name>
<evidence type="ECO:0008006" key="3">
    <source>
        <dbReference type="Google" id="ProtNLM"/>
    </source>
</evidence>
<proteinExistence type="predicted"/>
<accession>A0A6Y2X0F8</accession>
<dbReference type="InterPro" id="IPR036937">
    <property type="entry name" value="Adhesion_dom_fimbrial_sf"/>
</dbReference>
<dbReference type="GO" id="GO:0009289">
    <property type="term" value="C:pilus"/>
    <property type="evidence" value="ECO:0007669"/>
    <property type="project" value="InterPro"/>
</dbReference>
<comment type="caution">
    <text evidence="2">The sequence shown here is derived from an EMBL/GenBank/DDBJ whole genome shotgun (WGS) entry which is preliminary data.</text>
</comment>
<evidence type="ECO:0000313" key="2">
    <source>
        <dbReference type="EMBL" id="HAB4726128.1"/>
    </source>
</evidence>
<protein>
    <recommendedName>
        <fullName evidence="3">Fimbrial protein</fullName>
    </recommendedName>
</protein>
<dbReference type="GO" id="GO:0007155">
    <property type="term" value="P:cell adhesion"/>
    <property type="evidence" value="ECO:0007669"/>
    <property type="project" value="InterPro"/>
</dbReference>
<dbReference type="Gene3D" id="2.60.40.1090">
    <property type="entry name" value="Fimbrial-type adhesion domain"/>
    <property type="match status" value="1"/>
</dbReference>
<organism evidence="2">
    <name type="scientific">Salmonella diarizonae</name>
    <dbReference type="NCBI Taxonomy" id="59204"/>
    <lineage>
        <taxon>Bacteria</taxon>
        <taxon>Pseudomonadati</taxon>
        <taxon>Pseudomonadota</taxon>
        <taxon>Gammaproteobacteria</taxon>
        <taxon>Enterobacterales</taxon>
        <taxon>Enterobacteriaceae</taxon>
        <taxon>Salmonella</taxon>
    </lineage>
</organism>
<reference evidence="2" key="2">
    <citation type="submission" date="2019-10" db="EMBL/GenBank/DDBJ databases">
        <authorList>
            <consortium name="NCBI Pathogen Detection Project"/>
        </authorList>
    </citation>
    <scope>NUCLEOTIDE SEQUENCE</scope>
    <source>
        <strain evidence="2">Salmonella enterica</strain>
    </source>
</reference>
<reference evidence="2" key="1">
    <citation type="journal article" date="2018" name="Genome Biol.">
        <title>SKESA: strategic k-mer extension for scrupulous assemblies.</title>
        <authorList>
            <person name="Souvorov A."/>
            <person name="Agarwala R."/>
            <person name="Lipman D.J."/>
        </authorList>
    </citation>
    <scope>NUCLEOTIDE SEQUENCE</scope>
    <source>
        <strain evidence="2">Salmonella enterica</strain>
    </source>
</reference>
<keyword evidence="1" id="KW-0732">Signal</keyword>
<sequence length="398" mass="43042">MNKVMYGENRRRGGRNMLCRLLRSGRWFLCLALHCSVMLPGFASAAEPVPATAQCTDWNNSQGDIQLKLPASITIQPSMVDIPPIPSVTVKYKCSVPDSNNHTVAIVSLADAHNLISSLKSLGLTLKMTITDSSGGAVGHWTFPAPGGGGGIYPEYVAIGDSYKGNDGTGERTMTINATLSRNPSQSTRPGFYAIPSLSAFRLKPYYNYGSGPFLTSPAIRLQYVPTCFVRFQLDKNNINFGPVMTTDVDSSFSRRDNFTVTADVNPNCNSGQFGNLLGGYTPQLTGAQTYYLDLPLKVPFTLQGGGYISGNSILLYKQGTLTKNGLKLTITDPDNHPVKFGEIISPDAQSLPGNKLGEFSNGNFNAKKIYNVKLSATGEPALTGKYNAQVLVKVEYY</sequence>